<evidence type="ECO:0000313" key="1">
    <source>
        <dbReference type="EMBL" id="PIR02036.1"/>
    </source>
</evidence>
<organism evidence="1 2">
    <name type="scientific">Candidatus Nealsonbacteria bacterium CG11_big_fil_rev_8_21_14_0_20_35_11</name>
    <dbReference type="NCBI Taxonomy" id="1974713"/>
    <lineage>
        <taxon>Bacteria</taxon>
        <taxon>Candidatus Nealsoniibacteriota</taxon>
    </lineage>
</organism>
<evidence type="ECO:0000313" key="2">
    <source>
        <dbReference type="Proteomes" id="UP000231139"/>
    </source>
</evidence>
<proteinExistence type="predicted"/>
<gene>
    <name evidence="1" type="ORF">COV62_02430</name>
</gene>
<protein>
    <submittedName>
        <fullName evidence="1">Uncharacterized protein</fullName>
    </submittedName>
</protein>
<comment type="caution">
    <text evidence="1">The sequence shown here is derived from an EMBL/GenBank/DDBJ whole genome shotgun (WGS) entry which is preliminary data.</text>
</comment>
<dbReference type="Proteomes" id="UP000231139">
    <property type="component" value="Unassembled WGS sequence"/>
</dbReference>
<accession>A0A2H0N1Q5</accession>
<dbReference type="AlphaFoldDB" id="A0A2H0N1Q5"/>
<dbReference type="EMBL" id="PCWK01000056">
    <property type="protein sequence ID" value="PIR02036.1"/>
    <property type="molecule type" value="Genomic_DNA"/>
</dbReference>
<reference evidence="1 2" key="1">
    <citation type="submission" date="2017-09" db="EMBL/GenBank/DDBJ databases">
        <title>Depth-based differentiation of microbial function through sediment-hosted aquifers and enrichment of novel symbionts in the deep terrestrial subsurface.</title>
        <authorList>
            <person name="Probst A.J."/>
            <person name="Ladd B."/>
            <person name="Jarett J.K."/>
            <person name="Geller-Mcgrath D.E."/>
            <person name="Sieber C.M."/>
            <person name="Emerson J.B."/>
            <person name="Anantharaman K."/>
            <person name="Thomas B.C."/>
            <person name="Malmstrom R."/>
            <person name="Stieglmeier M."/>
            <person name="Klingl A."/>
            <person name="Woyke T."/>
            <person name="Ryan C.M."/>
            <person name="Banfield J.F."/>
        </authorList>
    </citation>
    <scope>NUCLEOTIDE SEQUENCE [LARGE SCALE GENOMIC DNA]</scope>
    <source>
        <strain evidence="1">CG11_big_fil_rev_8_21_14_0_20_35_11</strain>
    </source>
</reference>
<name>A0A2H0N1Q5_9BACT</name>
<sequence length="114" mass="13328">MRIRQGKSGQIYISHGGDFDIQGNKEFILASRSRFIELGLPHNSINYSGKNINRVRYGGINQLRTIYKYLYEGATIFLERKKKLFEAILKNYHTEIIKPQGKEFKIKEFELAKT</sequence>